<feature type="compositionally biased region" description="Polar residues" evidence="1">
    <location>
        <begin position="60"/>
        <end position="71"/>
    </location>
</feature>
<proteinExistence type="predicted"/>
<feature type="domain" description="Probable zinc-binding" evidence="2">
    <location>
        <begin position="2"/>
        <end position="48"/>
    </location>
</feature>
<accession>A0A0P8Y752</accession>
<feature type="region of interest" description="Disordered" evidence="1">
    <location>
        <begin position="48"/>
        <end position="71"/>
    </location>
</feature>
<dbReference type="Pfam" id="PF13451">
    <property type="entry name" value="zf_Tbcl"/>
    <property type="match status" value="1"/>
</dbReference>
<gene>
    <name evidence="3" type="ORF">OXPF_40680</name>
</gene>
<feature type="compositionally biased region" description="Basic and acidic residues" evidence="1">
    <location>
        <begin position="48"/>
        <end position="57"/>
    </location>
</feature>
<dbReference type="AlphaFoldDB" id="A0A0P8Y752"/>
<protein>
    <recommendedName>
        <fullName evidence="2">Probable zinc-binding domain-containing protein</fullName>
    </recommendedName>
</protein>
<evidence type="ECO:0000313" key="3">
    <source>
        <dbReference type="EMBL" id="KPU42283.1"/>
    </source>
</evidence>
<reference evidence="3 4" key="1">
    <citation type="submission" date="2015-09" db="EMBL/GenBank/DDBJ databases">
        <title>Genome sequence of Oxobacter pfennigii DSM 3222.</title>
        <authorList>
            <person name="Poehlein A."/>
            <person name="Bengelsdorf F.R."/>
            <person name="Schiel-Bengelsdorf B."/>
            <person name="Duerre P."/>
            <person name="Daniel R."/>
        </authorList>
    </citation>
    <scope>NUCLEOTIDE SEQUENCE [LARGE SCALE GENOMIC DNA]</scope>
    <source>
        <strain evidence="3 4">DSM 3222</strain>
    </source>
</reference>
<dbReference type="InterPro" id="IPR025306">
    <property type="entry name" value="Zn-bnd_dom_prob"/>
</dbReference>
<keyword evidence="4" id="KW-1185">Reference proteome</keyword>
<evidence type="ECO:0000259" key="2">
    <source>
        <dbReference type="Pfam" id="PF13451"/>
    </source>
</evidence>
<organism evidence="3 4">
    <name type="scientific">Oxobacter pfennigii</name>
    <dbReference type="NCBI Taxonomy" id="36849"/>
    <lineage>
        <taxon>Bacteria</taxon>
        <taxon>Bacillati</taxon>
        <taxon>Bacillota</taxon>
        <taxon>Clostridia</taxon>
        <taxon>Eubacteriales</taxon>
        <taxon>Clostridiaceae</taxon>
        <taxon>Oxobacter</taxon>
    </lineage>
</organism>
<evidence type="ECO:0000256" key="1">
    <source>
        <dbReference type="SAM" id="MobiDB-lite"/>
    </source>
</evidence>
<evidence type="ECO:0000313" key="4">
    <source>
        <dbReference type="Proteomes" id="UP000050326"/>
    </source>
</evidence>
<dbReference type="EMBL" id="LKET01000068">
    <property type="protein sequence ID" value="KPU42283.1"/>
    <property type="molecule type" value="Genomic_DNA"/>
</dbReference>
<dbReference type="OrthoDB" id="5505402at2"/>
<dbReference type="STRING" id="36849.OXPF_40680"/>
<dbReference type="Gene3D" id="2.20.28.10">
    <property type="match status" value="1"/>
</dbReference>
<name>A0A0P8Y752_9CLOT</name>
<sequence>MADKTIICKDCGKEFVFTEGEQQFYAEKGFANEPTRCKDCRAAKKARFNNDEGDNRRPKTNSFNSPRVSKY</sequence>
<comment type="caution">
    <text evidence="3">The sequence shown here is derived from an EMBL/GenBank/DDBJ whole genome shotgun (WGS) entry which is preliminary data.</text>
</comment>
<dbReference type="PATRIC" id="fig|36849.3.peg.4301"/>
<dbReference type="Proteomes" id="UP000050326">
    <property type="component" value="Unassembled WGS sequence"/>
</dbReference>